<keyword evidence="2" id="KW-1185">Reference proteome</keyword>
<organism evidence="1 2">
    <name type="scientific">Methyloceanibacter superfactus</name>
    <dbReference type="NCBI Taxonomy" id="1774969"/>
    <lineage>
        <taxon>Bacteria</taxon>
        <taxon>Pseudomonadati</taxon>
        <taxon>Pseudomonadota</taxon>
        <taxon>Alphaproteobacteria</taxon>
        <taxon>Hyphomicrobiales</taxon>
        <taxon>Hyphomicrobiaceae</taxon>
        <taxon>Methyloceanibacter</taxon>
    </lineage>
</organism>
<name>A0A1E3VTZ6_9HYPH</name>
<gene>
    <name evidence="1" type="ORF">AUC69_12795</name>
</gene>
<reference evidence="1 2" key="1">
    <citation type="journal article" date="2016" name="Environ. Microbiol.">
        <title>New Methyloceanibacter diversity from North Sea sediments includes methanotroph containing solely the soluble methane monooxygenase.</title>
        <authorList>
            <person name="Vekeman B."/>
            <person name="Kerckhof F.M."/>
            <person name="Cremers G."/>
            <person name="de Vos P."/>
            <person name="Vandamme P."/>
            <person name="Boon N."/>
            <person name="Op den Camp H.J."/>
            <person name="Heylen K."/>
        </authorList>
    </citation>
    <scope>NUCLEOTIDE SEQUENCE [LARGE SCALE GENOMIC DNA]</scope>
    <source>
        <strain evidence="1 2">R-67175</strain>
    </source>
</reference>
<evidence type="ECO:0000313" key="2">
    <source>
        <dbReference type="Proteomes" id="UP000094472"/>
    </source>
</evidence>
<comment type="caution">
    <text evidence="1">The sequence shown here is derived from an EMBL/GenBank/DDBJ whole genome shotgun (WGS) entry which is preliminary data.</text>
</comment>
<dbReference type="AlphaFoldDB" id="A0A1E3VTZ6"/>
<protein>
    <submittedName>
        <fullName evidence="1">Uncharacterized protein</fullName>
    </submittedName>
</protein>
<dbReference type="Proteomes" id="UP000094472">
    <property type="component" value="Unassembled WGS sequence"/>
</dbReference>
<proteinExistence type="predicted"/>
<dbReference type="EMBL" id="LPWF01000027">
    <property type="protein sequence ID" value="ODR97004.1"/>
    <property type="molecule type" value="Genomic_DNA"/>
</dbReference>
<accession>A0A1E3VTZ6</accession>
<evidence type="ECO:0000313" key="1">
    <source>
        <dbReference type="EMBL" id="ODR97004.1"/>
    </source>
</evidence>
<sequence>MEVFVFVCSAAAARMARSSLSKVDPPFASPPASDSFDISDNSAVKAAWFSLASQGPASLPAYPDQVSMAKFWVSA</sequence>